<dbReference type="PROSITE" id="PS50076">
    <property type="entry name" value="DNAJ_2"/>
    <property type="match status" value="1"/>
</dbReference>
<dbReference type="InterPro" id="IPR036869">
    <property type="entry name" value="J_dom_sf"/>
</dbReference>
<dbReference type="PANTHER" id="PTHR24074">
    <property type="entry name" value="CO-CHAPERONE PROTEIN DJLA"/>
    <property type="match status" value="1"/>
</dbReference>
<proteinExistence type="predicted"/>
<evidence type="ECO:0000313" key="3">
    <source>
        <dbReference type="Proteomes" id="UP001275084"/>
    </source>
</evidence>
<reference evidence="2" key="2">
    <citation type="submission" date="2023-06" db="EMBL/GenBank/DDBJ databases">
        <authorList>
            <consortium name="Lawrence Berkeley National Laboratory"/>
            <person name="Haridas S."/>
            <person name="Hensen N."/>
            <person name="Bonometti L."/>
            <person name="Westerberg I."/>
            <person name="Brannstrom I.O."/>
            <person name="Guillou S."/>
            <person name="Cros-Aarteil S."/>
            <person name="Calhoun S."/>
            <person name="Kuo A."/>
            <person name="Mondo S."/>
            <person name="Pangilinan J."/>
            <person name="Riley R."/>
            <person name="Labutti K."/>
            <person name="Andreopoulos B."/>
            <person name="Lipzen A."/>
            <person name="Chen C."/>
            <person name="Yanf M."/>
            <person name="Daum C."/>
            <person name="Ng V."/>
            <person name="Clum A."/>
            <person name="Steindorff A."/>
            <person name="Ohm R."/>
            <person name="Martin F."/>
            <person name="Silar P."/>
            <person name="Natvig D."/>
            <person name="Lalanne C."/>
            <person name="Gautier V."/>
            <person name="Ament-Velasquez S.L."/>
            <person name="Kruys A."/>
            <person name="Hutchinson M.I."/>
            <person name="Powell A.J."/>
            <person name="Barry K."/>
            <person name="Miller A.N."/>
            <person name="Grigoriev I.V."/>
            <person name="Debuchy R."/>
            <person name="Gladieux P."/>
            <person name="Thoren M.H."/>
            <person name="Johannesson H."/>
        </authorList>
    </citation>
    <scope>NUCLEOTIDE SEQUENCE</scope>
    <source>
        <strain evidence="2">CBS 955.72</strain>
    </source>
</reference>
<keyword evidence="3" id="KW-1185">Reference proteome</keyword>
<evidence type="ECO:0000259" key="1">
    <source>
        <dbReference type="PROSITE" id="PS50076"/>
    </source>
</evidence>
<dbReference type="SMART" id="SM00271">
    <property type="entry name" value="DnaJ"/>
    <property type="match status" value="1"/>
</dbReference>
<feature type="non-terminal residue" evidence="2">
    <location>
        <position position="58"/>
    </location>
</feature>
<feature type="non-terminal residue" evidence="2">
    <location>
        <position position="1"/>
    </location>
</feature>
<organism evidence="2 3">
    <name type="scientific">Lasiosphaeria hispida</name>
    <dbReference type="NCBI Taxonomy" id="260671"/>
    <lineage>
        <taxon>Eukaryota</taxon>
        <taxon>Fungi</taxon>
        <taxon>Dikarya</taxon>
        <taxon>Ascomycota</taxon>
        <taxon>Pezizomycotina</taxon>
        <taxon>Sordariomycetes</taxon>
        <taxon>Sordariomycetidae</taxon>
        <taxon>Sordariales</taxon>
        <taxon>Lasiosphaeriaceae</taxon>
        <taxon>Lasiosphaeria</taxon>
    </lineage>
</organism>
<dbReference type="InterPro" id="IPR001623">
    <property type="entry name" value="DnaJ_domain"/>
</dbReference>
<dbReference type="InterPro" id="IPR050817">
    <property type="entry name" value="DjlA_DnaK_co-chaperone"/>
</dbReference>
<name>A0AAJ0H8P1_9PEZI</name>
<accession>A0AAJ0H8P1</accession>
<protein>
    <submittedName>
        <fullName evidence="2">DnaJ domain-containing protein</fullName>
    </submittedName>
</protein>
<dbReference type="AlphaFoldDB" id="A0AAJ0H8P1"/>
<dbReference type="Gene3D" id="1.10.287.110">
    <property type="entry name" value="DnaJ domain"/>
    <property type="match status" value="1"/>
</dbReference>
<dbReference type="Proteomes" id="UP001275084">
    <property type="component" value="Unassembled WGS sequence"/>
</dbReference>
<gene>
    <name evidence="2" type="ORF">B0T25DRAFT_413932</name>
</gene>
<dbReference type="Pfam" id="PF00226">
    <property type="entry name" value="DnaJ"/>
    <property type="match status" value="1"/>
</dbReference>
<evidence type="ECO:0000313" key="2">
    <source>
        <dbReference type="EMBL" id="KAK3343452.1"/>
    </source>
</evidence>
<dbReference type="InterPro" id="IPR018253">
    <property type="entry name" value="DnaJ_domain_CS"/>
</dbReference>
<comment type="caution">
    <text evidence="2">The sequence shown here is derived from an EMBL/GenBank/DDBJ whole genome shotgun (WGS) entry which is preliminary data.</text>
</comment>
<feature type="domain" description="J" evidence="1">
    <location>
        <begin position="1"/>
        <end position="58"/>
    </location>
</feature>
<dbReference type="PROSITE" id="PS00636">
    <property type="entry name" value="DNAJ_1"/>
    <property type="match status" value="1"/>
</dbReference>
<dbReference type="EMBL" id="JAUIQD010000007">
    <property type="protein sequence ID" value="KAK3343452.1"/>
    <property type="molecule type" value="Genomic_DNA"/>
</dbReference>
<dbReference type="SUPFAM" id="SSF46565">
    <property type="entry name" value="Chaperone J-domain"/>
    <property type="match status" value="1"/>
</dbReference>
<reference evidence="2" key="1">
    <citation type="journal article" date="2023" name="Mol. Phylogenet. Evol.">
        <title>Genome-scale phylogeny and comparative genomics of the fungal order Sordariales.</title>
        <authorList>
            <person name="Hensen N."/>
            <person name="Bonometti L."/>
            <person name="Westerberg I."/>
            <person name="Brannstrom I.O."/>
            <person name="Guillou S."/>
            <person name="Cros-Aarteil S."/>
            <person name="Calhoun S."/>
            <person name="Haridas S."/>
            <person name="Kuo A."/>
            <person name="Mondo S."/>
            <person name="Pangilinan J."/>
            <person name="Riley R."/>
            <person name="LaButti K."/>
            <person name="Andreopoulos B."/>
            <person name="Lipzen A."/>
            <person name="Chen C."/>
            <person name="Yan M."/>
            <person name="Daum C."/>
            <person name="Ng V."/>
            <person name="Clum A."/>
            <person name="Steindorff A."/>
            <person name="Ohm R.A."/>
            <person name="Martin F."/>
            <person name="Silar P."/>
            <person name="Natvig D.O."/>
            <person name="Lalanne C."/>
            <person name="Gautier V."/>
            <person name="Ament-Velasquez S.L."/>
            <person name="Kruys A."/>
            <person name="Hutchinson M.I."/>
            <person name="Powell A.J."/>
            <person name="Barry K."/>
            <person name="Miller A.N."/>
            <person name="Grigoriev I.V."/>
            <person name="Debuchy R."/>
            <person name="Gladieux P."/>
            <person name="Hiltunen Thoren M."/>
            <person name="Johannesson H."/>
        </authorList>
    </citation>
    <scope>NUCLEOTIDE SEQUENCE</scope>
    <source>
        <strain evidence="2">CBS 955.72</strain>
    </source>
</reference>
<dbReference type="CDD" id="cd06257">
    <property type="entry name" value="DnaJ"/>
    <property type="match status" value="1"/>
</dbReference>
<dbReference type="PRINTS" id="PR00625">
    <property type="entry name" value="JDOMAIN"/>
</dbReference>
<sequence length="58" mass="6514">YKLLKVPPTASSADIAKAYKRLSLIYHPDKLTGSTEAFQQLGQAYDVLRDSNLRALYN</sequence>